<dbReference type="Proteomes" id="UP001157091">
    <property type="component" value="Unassembled WGS sequence"/>
</dbReference>
<evidence type="ECO:0008006" key="4">
    <source>
        <dbReference type="Google" id="ProtNLM"/>
    </source>
</evidence>
<evidence type="ECO:0000313" key="3">
    <source>
        <dbReference type="Proteomes" id="UP001157091"/>
    </source>
</evidence>
<name>A0ABQ6HZ20_9MICO</name>
<keyword evidence="3" id="KW-1185">Reference proteome</keyword>
<keyword evidence="1" id="KW-1133">Transmembrane helix</keyword>
<accession>A0ABQ6HZ20</accession>
<reference evidence="3" key="1">
    <citation type="journal article" date="2019" name="Int. J. Syst. Evol. Microbiol.">
        <title>The Global Catalogue of Microorganisms (GCM) 10K type strain sequencing project: providing services to taxonomists for standard genome sequencing and annotation.</title>
        <authorList>
            <consortium name="The Broad Institute Genomics Platform"/>
            <consortium name="The Broad Institute Genome Sequencing Center for Infectious Disease"/>
            <person name="Wu L."/>
            <person name="Ma J."/>
        </authorList>
    </citation>
    <scope>NUCLEOTIDE SEQUENCE [LARGE SCALE GENOMIC DNA]</scope>
    <source>
        <strain evidence="3">NBRC 106348</strain>
    </source>
</reference>
<dbReference type="RefSeq" id="WP_284292678.1">
    <property type="nucleotide sequence ID" value="NZ_BSUK01000001.1"/>
</dbReference>
<keyword evidence="1" id="KW-0472">Membrane</keyword>
<dbReference type="EMBL" id="BSUK01000001">
    <property type="protein sequence ID" value="GMA23741.1"/>
    <property type="molecule type" value="Genomic_DNA"/>
</dbReference>
<sequence length="59" mass="6454">MYGALWRLLPGPAWLRVLLLAVLAAVVVVVLFRWAFPAIAPYMPFDDQTVVDTSPGATP</sequence>
<gene>
    <name evidence="2" type="ORF">GCM10025864_15000</name>
</gene>
<proteinExistence type="predicted"/>
<evidence type="ECO:0000313" key="2">
    <source>
        <dbReference type="EMBL" id="GMA23741.1"/>
    </source>
</evidence>
<comment type="caution">
    <text evidence="2">The sequence shown here is derived from an EMBL/GenBank/DDBJ whole genome shotgun (WGS) entry which is preliminary data.</text>
</comment>
<protein>
    <recommendedName>
        <fullName evidence="4">DUF4175 domain-containing protein</fullName>
    </recommendedName>
</protein>
<keyword evidence="1" id="KW-0812">Transmembrane</keyword>
<feature type="transmembrane region" description="Helical" evidence="1">
    <location>
        <begin position="13"/>
        <end position="36"/>
    </location>
</feature>
<evidence type="ECO:0000256" key="1">
    <source>
        <dbReference type="SAM" id="Phobius"/>
    </source>
</evidence>
<organism evidence="2 3">
    <name type="scientific">Luteimicrobium album</name>
    <dbReference type="NCBI Taxonomy" id="1054550"/>
    <lineage>
        <taxon>Bacteria</taxon>
        <taxon>Bacillati</taxon>
        <taxon>Actinomycetota</taxon>
        <taxon>Actinomycetes</taxon>
        <taxon>Micrococcales</taxon>
        <taxon>Luteimicrobium</taxon>
    </lineage>
</organism>